<feature type="transmembrane region" description="Helical" evidence="2">
    <location>
        <begin position="255"/>
        <end position="273"/>
    </location>
</feature>
<keyword evidence="2" id="KW-1133">Transmembrane helix</keyword>
<feature type="region of interest" description="Disordered" evidence="1">
    <location>
        <begin position="1"/>
        <end position="21"/>
    </location>
</feature>
<dbReference type="PANTHER" id="PTHR23028:SF53">
    <property type="entry name" value="ACYL_TRANSF_3 DOMAIN-CONTAINING PROTEIN"/>
    <property type="match status" value="1"/>
</dbReference>
<feature type="transmembrane region" description="Helical" evidence="2">
    <location>
        <begin position="308"/>
        <end position="327"/>
    </location>
</feature>
<dbReference type="GO" id="GO:0016747">
    <property type="term" value="F:acyltransferase activity, transferring groups other than amino-acyl groups"/>
    <property type="evidence" value="ECO:0007669"/>
    <property type="project" value="InterPro"/>
</dbReference>
<proteinExistence type="predicted"/>
<evidence type="ECO:0000313" key="5">
    <source>
        <dbReference type="EMBL" id="NYI76307.1"/>
    </source>
</evidence>
<dbReference type="AlphaFoldDB" id="A0A7Z0DJ44"/>
<dbReference type="EMBL" id="JACBZR010000001">
    <property type="protein sequence ID" value="NYI76307.1"/>
    <property type="molecule type" value="Genomic_DNA"/>
</dbReference>
<evidence type="ECO:0000259" key="4">
    <source>
        <dbReference type="Pfam" id="PF19040"/>
    </source>
</evidence>
<dbReference type="InterPro" id="IPR002656">
    <property type="entry name" value="Acyl_transf_3_dom"/>
</dbReference>
<reference evidence="5 6" key="1">
    <citation type="submission" date="2020-07" db="EMBL/GenBank/DDBJ databases">
        <title>Sequencing the genomes of 1000 actinobacteria strains.</title>
        <authorList>
            <person name="Klenk H.-P."/>
        </authorList>
    </citation>
    <scope>NUCLEOTIDE SEQUENCE [LARGE SCALE GENOMIC DNA]</scope>
    <source>
        <strain evidence="5 6">DSM 26487</strain>
    </source>
</reference>
<dbReference type="InterPro" id="IPR043968">
    <property type="entry name" value="SGNH"/>
</dbReference>
<evidence type="ECO:0000256" key="2">
    <source>
        <dbReference type="SAM" id="Phobius"/>
    </source>
</evidence>
<feature type="transmembrane region" description="Helical" evidence="2">
    <location>
        <begin position="163"/>
        <end position="180"/>
    </location>
</feature>
<sequence length="699" mass="75135">MSPPVLQASSPQQQIAARGATGAQGKRKEIEGLRTVAALLVAIYHIWLGKVSGGVDVFFVVTGFLITLTLVGHVRREGRIRPLSYLGRLARRVWPMAAVVLLAALAMTVVIAPEALRPRNFSEVLASALYYENWFLAENAVDYLNQHDPHTPVQHFWAMSVQGQFYLTWLVVAVAAWLLAARGARRVDVRRFVAVLAGLIALVGAISFAWSLIQTAGNQPYAYFSYLTRVWEFSVGGLLALAGARLALRGRAAALASWAALLGLFACGLVLPVEGAFPGVAALWPVACATLLLVSTREDERAWSGTRLLATPAVSWLGAMAFGIYLWHFPILIGYRYVHGTDAVPGVLAGVTMVLAAVLLAIAFHYAVERPVARGWRPGPAKPVIAAALIGSWIAVVALSYVGVRDSNEVAANSRQSAAQAADELGDCFGYAAKDSAGPCADELASAPMMPARVGLLNDTGRAYDCYSAADAKHLRTCTFGTGSVRVALVGTSHAAMLTPLFRAAARERDWQVSVMTGNGCVWSAERAGGQGISERCGTRIQETEDQLFGGEPFDAVVFAGGRNPGMVAPDRIDEAATNWRALRERGTDVVVIEDNPRNGEDAARCITESSEEKLRAGACDVSRAEATNAPDTLVSTARRIEAPVVTTLDLYCDDRTCPAVIGNVIVYRDAHHLTLTYERTMAEELFRRLGEHIPSGRP</sequence>
<feature type="transmembrane region" description="Helical" evidence="2">
    <location>
        <begin position="32"/>
        <end position="48"/>
    </location>
</feature>
<feature type="transmembrane region" description="Helical" evidence="2">
    <location>
        <begin position="230"/>
        <end position="248"/>
    </location>
</feature>
<feature type="transmembrane region" description="Helical" evidence="2">
    <location>
        <begin position="93"/>
        <end position="112"/>
    </location>
</feature>
<dbReference type="InterPro" id="IPR050879">
    <property type="entry name" value="Acyltransferase_3"/>
</dbReference>
<feature type="transmembrane region" description="Helical" evidence="2">
    <location>
        <begin position="192"/>
        <end position="210"/>
    </location>
</feature>
<evidence type="ECO:0000256" key="1">
    <source>
        <dbReference type="SAM" id="MobiDB-lite"/>
    </source>
</evidence>
<feature type="transmembrane region" description="Helical" evidence="2">
    <location>
        <begin position="347"/>
        <end position="368"/>
    </location>
</feature>
<feature type="transmembrane region" description="Helical" evidence="2">
    <location>
        <begin position="384"/>
        <end position="404"/>
    </location>
</feature>
<feature type="domain" description="SGNH" evidence="4">
    <location>
        <begin position="466"/>
        <end position="685"/>
    </location>
</feature>
<feature type="transmembrane region" description="Helical" evidence="2">
    <location>
        <begin position="54"/>
        <end position="72"/>
    </location>
</feature>
<dbReference type="RefSeq" id="WP_179656965.1">
    <property type="nucleotide sequence ID" value="NZ_JACBZR010000001.1"/>
</dbReference>
<organism evidence="5 6">
    <name type="scientific">Nocardioides panzhihuensis</name>
    <dbReference type="NCBI Taxonomy" id="860243"/>
    <lineage>
        <taxon>Bacteria</taxon>
        <taxon>Bacillati</taxon>
        <taxon>Actinomycetota</taxon>
        <taxon>Actinomycetes</taxon>
        <taxon>Propionibacteriales</taxon>
        <taxon>Nocardioidaceae</taxon>
        <taxon>Nocardioides</taxon>
    </lineage>
</organism>
<dbReference type="PANTHER" id="PTHR23028">
    <property type="entry name" value="ACETYLTRANSFERASE"/>
    <property type="match status" value="1"/>
</dbReference>
<dbReference type="Proteomes" id="UP000564496">
    <property type="component" value="Unassembled WGS sequence"/>
</dbReference>
<dbReference type="GO" id="GO:0009103">
    <property type="term" value="P:lipopolysaccharide biosynthetic process"/>
    <property type="evidence" value="ECO:0007669"/>
    <property type="project" value="TreeGrafter"/>
</dbReference>
<protein>
    <submittedName>
        <fullName evidence="5">Peptidoglycan/LPS O-acetylase OafA/YrhL</fullName>
    </submittedName>
</protein>
<evidence type="ECO:0000313" key="6">
    <source>
        <dbReference type="Proteomes" id="UP000564496"/>
    </source>
</evidence>
<accession>A0A7Z0DJ44</accession>
<feature type="domain" description="Acyltransferase 3" evidence="3">
    <location>
        <begin position="28"/>
        <end position="364"/>
    </location>
</feature>
<keyword evidence="6" id="KW-1185">Reference proteome</keyword>
<dbReference type="GO" id="GO:0016020">
    <property type="term" value="C:membrane"/>
    <property type="evidence" value="ECO:0007669"/>
    <property type="project" value="TreeGrafter"/>
</dbReference>
<comment type="caution">
    <text evidence="5">The sequence shown here is derived from an EMBL/GenBank/DDBJ whole genome shotgun (WGS) entry which is preliminary data.</text>
</comment>
<dbReference type="Pfam" id="PF01757">
    <property type="entry name" value="Acyl_transf_3"/>
    <property type="match status" value="1"/>
</dbReference>
<keyword evidence="2" id="KW-0812">Transmembrane</keyword>
<keyword evidence="2" id="KW-0472">Membrane</keyword>
<evidence type="ECO:0000259" key="3">
    <source>
        <dbReference type="Pfam" id="PF01757"/>
    </source>
</evidence>
<name>A0A7Z0DJ44_9ACTN</name>
<dbReference type="Pfam" id="PF19040">
    <property type="entry name" value="SGNH"/>
    <property type="match status" value="1"/>
</dbReference>
<gene>
    <name evidence="5" type="ORF">BJ988_000955</name>
</gene>